<dbReference type="AlphaFoldDB" id="A0A023GCR4"/>
<evidence type="ECO:0000313" key="4">
    <source>
        <dbReference type="EMBL" id="JAC31941.1"/>
    </source>
</evidence>
<dbReference type="PANTHER" id="PTHR12774">
    <property type="entry name" value="PEROXISOMAL BIOGENESIS FACTOR 19"/>
    <property type="match status" value="1"/>
</dbReference>
<dbReference type="GO" id="GO:0033328">
    <property type="term" value="F:peroxisome membrane targeting sequence binding"/>
    <property type="evidence" value="ECO:0007669"/>
    <property type="project" value="TreeGrafter"/>
</dbReference>
<accession>A0A023GCR4</accession>
<feature type="region of interest" description="Disordered" evidence="3">
    <location>
        <begin position="22"/>
        <end position="43"/>
    </location>
</feature>
<proteinExistence type="evidence at transcript level"/>
<feature type="non-terminal residue" evidence="4">
    <location>
        <position position="1"/>
    </location>
</feature>
<dbReference type="EMBL" id="GBBM01003477">
    <property type="protein sequence ID" value="JAC31941.1"/>
    <property type="molecule type" value="mRNA"/>
</dbReference>
<evidence type="ECO:0000256" key="1">
    <source>
        <dbReference type="ARBA" id="ARBA00006326"/>
    </source>
</evidence>
<dbReference type="GO" id="GO:0005778">
    <property type="term" value="C:peroxisomal membrane"/>
    <property type="evidence" value="ECO:0007669"/>
    <property type="project" value="TreeGrafter"/>
</dbReference>
<evidence type="ECO:0000256" key="3">
    <source>
        <dbReference type="SAM" id="MobiDB-lite"/>
    </source>
</evidence>
<sequence length="318" mass="34994">TVCFVLCWFLSLRKFRDGRSTGKFKSWEGQRRPSEPPSTAQNTELVDEELDDLLDSALQDFEKPTAKKADEDASKSKDDGSAAPTATLGGSGDQQHPWTAEFGQFADVMQGLLREDPQLQEQFTRIAQSANRAASAASDEEFAATLNETLRSISDTALAFGDPPTEEELSRLVGSMGLDGSAGGALNGGDVPGLVTMMQGMMQNLLSKDLLYPALRDIVDKYPDWLADKRSSLADGEYERYNRQFGLMRRVCEEFEAEQASDAAEVKQARFERVLSLMQKMQECGHPPKDLVEIGPDLGLDEHGNMRVPGMPEQCAVM</sequence>
<feature type="region of interest" description="Disordered" evidence="3">
    <location>
        <begin position="64"/>
        <end position="98"/>
    </location>
</feature>
<dbReference type="Pfam" id="PF04614">
    <property type="entry name" value="Pex19"/>
    <property type="match status" value="1"/>
</dbReference>
<protein>
    <recommendedName>
        <fullName evidence="2">Peroxin-19</fullName>
    </recommendedName>
</protein>
<dbReference type="PANTHER" id="PTHR12774:SF2">
    <property type="entry name" value="PEROXISOMAL BIOGENESIS FACTOR 19"/>
    <property type="match status" value="1"/>
</dbReference>
<name>A0A023GCR4_AMBTT</name>
<evidence type="ECO:0000256" key="2">
    <source>
        <dbReference type="ARBA" id="ARBA00029688"/>
    </source>
</evidence>
<dbReference type="GO" id="GO:0045046">
    <property type="term" value="P:protein import into peroxisome membrane"/>
    <property type="evidence" value="ECO:0007669"/>
    <property type="project" value="TreeGrafter"/>
</dbReference>
<dbReference type="Gene3D" id="1.20.120.900">
    <property type="entry name" value="Pex19, mPTS binding domain"/>
    <property type="match status" value="1"/>
</dbReference>
<feature type="compositionally biased region" description="Basic and acidic residues" evidence="3">
    <location>
        <begin position="64"/>
        <end position="80"/>
    </location>
</feature>
<feature type="compositionally biased region" description="Basic and acidic residues" evidence="3">
    <location>
        <begin position="22"/>
        <end position="34"/>
    </location>
</feature>
<reference evidence="4" key="1">
    <citation type="submission" date="2014-03" db="EMBL/GenBank/DDBJ databases">
        <title>The sialotranscriptome of Amblyomma triste, Amblyomma parvum and Amblyomma cajennense ticks, uncovered by 454-based RNA-seq.</title>
        <authorList>
            <person name="Garcia G.R."/>
            <person name="Gardinassi L.G."/>
            <person name="Ribeiro J.M."/>
            <person name="Anatriello E."/>
            <person name="Ferreira B.R."/>
            <person name="Moreira H.N."/>
            <person name="Mafra C."/>
            <person name="Olegario M.M."/>
            <person name="Szabo P.J."/>
            <person name="Miranda-Santos I.K."/>
            <person name="Maruyama S.R."/>
        </authorList>
    </citation>
    <scope>NUCLEOTIDE SEQUENCE</scope>
    <source>
        <strain evidence="4">Mato Grasso do Sul</strain>
        <tissue evidence="4">Salivary glands</tissue>
    </source>
</reference>
<dbReference type="InterPro" id="IPR006708">
    <property type="entry name" value="Pex19"/>
</dbReference>
<dbReference type="InterPro" id="IPR038322">
    <property type="entry name" value="Pex19_C_sf"/>
</dbReference>
<organism evidence="4">
    <name type="scientific">Amblyomma triste</name>
    <name type="common">Neotropical tick</name>
    <dbReference type="NCBI Taxonomy" id="251400"/>
    <lineage>
        <taxon>Eukaryota</taxon>
        <taxon>Metazoa</taxon>
        <taxon>Ecdysozoa</taxon>
        <taxon>Arthropoda</taxon>
        <taxon>Chelicerata</taxon>
        <taxon>Arachnida</taxon>
        <taxon>Acari</taxon>
        <taxon>Parasitiformes</taxon>
        <taxon>Ixodida</taxon>
        <taxon>Ixodoidea</taxon>
        <taxon>Ixodidae</taxon>
        <taxon>Amblyomminae</taxon>
        <taxon>Amblyomma</taxon>
    </lineage>
</organism>
<comment type="similarity">
    <text evidence="1">Belongs to the peroxin-19 family.</text>
</comment>